<dbReference type="UniPathway" id="UPA00143"/>
<dbReference type="CDD" id="cd16499">
    <property type="entry name" value="RING-HC_Bre1-like"/>
    <property type="match status" value="1"/>
</dbReference>
<feature type="compositionally biased region" description="Polar residues" evidence="16">
    <location>
        <begin position="17"/>
        <end position="33"/>
    </location>
</feature>
<dbReference type="GO" id="GO:0016567">
    <property type="term" value="P:protein ubiquitination"/>
    <property type="evidence" value="ECO:0007669"/>
    <property type="project" value="UniProtKB-UniRule"/>
</dbReference>
<keyword evidence="7 13" id="KW-0863">Zinc-finger</keyword>
<evidence type="ECO:0000256" key="14">
    <source>
        <dbReference type="RuleBase" id="RU365038"/>
    </source>
</evidence>
<evidence type="ECO:0000256" key="3">
    <source>
        <dbReference type="ARBA" id="ARBA00004906"/>
    </source>
</evidence>
<dbReference type="GO" id="GO:0008270">
    <property type="term" value="F:zinc ion binding"/>
    <property type="evidence" value="ECO:0007669"/>
    <property type="project" value="UniProtKB-KW"/>
</dbReference>
<dbReference type="SUPFAM" id="SSF57850">
    <property type="entry name" value="RING/U-box"/>
    <property type="match status" value="1"/>
</dbReference>
<feature type="region of interest" description="Disordered" evidence="16">
    <location>
        <begin position="1"/>
        <end position="34"/>
    </location>
</feature>
<dbReference type="InterPro" id="IPR013956">
    <property type="entry name" value="E3_ubiquit_lig_Bre1"/>
</dbReference>
<comment type="subcellular location">
    <subcellularLocation>
        <location evidence="2 14">Nucleus</location>
    </subcellularLocation>
</comment>
<evidence type="ECO:0000256" key="9">
    <source>
        <dbReference type="ARBA" id="ARBA00022833"/>
    </source>
</evidence>
<evidence type="ECO:0000256" key="8">
    <source>
        <dbReference type="ARBA" id="ARBA00022786"/>
    </source>
</evidence>
<dbReference type="OMA" id="QECMADR"/>
<dbReference type="InterPro" id="IPR001841">
    <property type="entry name" value="Znf_RING"/>
</dbReference>
<feature type="coiled-coil region" evidence="15">
    <location>
        <begin position="753"/>
        <end position="820"/>
    </location>
</feature>
<evidence type="ECO:0000256" key="4">
    <source>
        <dbReference type="ARBA" id="ARBA00005555"/>
    </source>
</evidence>
<dbReference type="InterPro" id="IPR018957">
    <property type="entry name" value="Znf_C3HC4_RING-type"/>
</dbReference>
<dbReference type="SMART" id="SM00184">
    <property type="entry name" value="RING"/>
    <property type="match status" value="1"/>
</dbReference>
<evidence type="ECO:0000313" key="18">
    <source>
        <dbReference type="EnsemblPlants" id="AUR62018970-RA:cds"/>
    </source>
</evidence>
<dbReference type="Gene3D" id="3.30.40.10">
    <property type="entry name" value="Zinc/RING finger domain, C3HC4 (zinc finger)"/>
    <property type="match status" value="1"/>
</dbReference>
<dbReference type="EC" id="2.3.2.27" evidence="14"/>
<evidence type="ECO:0000256" key="12">
    <source>
        <dbReference type="ARBA" id="ARBA00023242"/>
    </source>
</evidence>
<accession>A0A803LUS6</accession>
<feature type="domain" description="RING-type" evidence="17">
    <location>
        <begin position="823"/>
        <end position="861"/>
    </location>
</feature>
<dbReference type="Proteomes" id="UP000596660">
    <property type="component" value="Unplaced"/>
</dbReference>
<protein>
    <recommendedName>
        <fullName evidence="14">E3 ubiquitin protein ligase</fullName>
        <ecNumber evidence="14">2.3.2.27</ecNumber>
    </recommendedName>
</protein>
<evidence type="ECO:0000256" key="5">
    <source>
        <dbReference type="ARBA" id="ARBA00022679"/>
    </source>
</evidence>
<feature type="coiled-coil region" evidence="15">
    <location>
        <begin position="45"/>
        <end position="79"/>
    </location>
</feature>
<dbReference type="Pfam" id="PF00097">
    <property type="entry name" value="zf-C3HC4"/>
    <property type="match status" value="1"/>
</dbReference>
<evidence type="ECO:0000256" key="7">
    <source>
        <dbReference type="ARBA" id="ARBA00022771"/>
    </source>
</evidence>
<evidence type="ECO:0000256" key="15">
    <source>
        <dbReference type="SAM" id="Coils"/>
    </source>
</evidence>
<evidence type="ECO:0000256" key="10">
    <source>
        <dbReference type="ARBA" id="ARBA00022853"/>
    </source>
</evidence>
<proteinExistence type="inferred from homology"/>
<dbReference type="PANTHER" id="PTHR23163">
    <property type="entry name" value="RING FINGER PROTEIN-RELATED"/>
    <property type="match status" value="1"/>
</dbReference>
<evidence type="ECO:0000256" key="6">
    <source>
        <dbReference type="ARBA" id="ARBA00022723"/>
    </source>
</evidence>
<dbReference type="GO" id="GO:0033503">
    <property type="term" value="C:HULC complex"/>
    <property type="evidence" value="ECO:0007669"/>
    <property type="project" value="TreeGrafter"/>
</dbReference>
<reference evidence="18" key="1">
    <citation type="journal article" date="2017" name="Nature">
        <title>The genome of Chenopodium quinoa.</title>
        <authorList>
            <person name="Jarvis D.E."/>
            <person name="Ho Y.S."/>
            <person name="Lightfoot D.J."/>
            <person name="Schmoeckel S.M."/>
            <person name="Li B."/>
            <person name="Borm T.J.A."/>
            <person name="Ohyanagi H."/>
            <person name="Mineta K."/>
            <person name="Michell C.T."/>
            <person name="Saber N."/>
            <person name="Kharbatia N.M."/>
            <person name="Rupper R.R."/>
            <person name="Sharp A.R."/>
            <person name="Dally N."/>
            <person name="Boughton B.A."/>
            <person name="Woo Y.H."/>
            <person name="Gao G."/>
            <person name="Schijlen E.G.W.M."/>
            <person name="Guo X."/>
            <person name="Momin A.A."/>
            <person name="Negrao S."/>
            <person name="Al-Babili S."/>
            <person name="Gehring C."/>
            <person name="Roessner U."/>
            <person name="Jung C."/>
            <person name="Murphy K."/>
            <person name="Arold S.T."/>
            <person name="Gojobori T."/>
            <person name="van der Linden C.G."/>
            <person name="van Loo E.N."/>
            <person name="Jellen E.N."/>
            <person name="Maughan P.J."/>
            <person name="Tester M."/>
        </authorList>
    </citation>
    <scope>NUCLEOTIDE SEQUENCE [LARGE SCALE GENOMIC DNA]</scope>
    <source>
        <strain evidence="18">cv. PI 614886</strain>
    </source>
</reference>
<name>A0A803LUS6_CHEQI</name>
<sequence length="875" mass="99722">MENAELEEPEKKRPHFSSDSSPMARNSNLSPDNKSVDATLLQYQNQKLVQQLDAQKHELHDLEVKIQELKERQSSYDDMLTTIKQLWNQLIDDVVFLGVRAGGNLNVLQTLDSEDYSQGSNTSCPAEHVLLCRLLNVDSVKGNGGEDHVKSVEEIFSQHYSSILDLLRFFENFVEDQKKKTFSIAQELHENLSTEGSGADAITKLNKIEDLMTEEATSLRVVIDGLHLKHLQYADRIQSYIQNKSVDETEIKHIAGELEESMAELEESRRKLVNLRMQKNLASETYSPVTGVMNGNLSSLKLPDRSMGLRELKHSIEEAEILAADRLAELEDAREDNSILSKQLEEIEISLGTLATLFSNLELAILSFQKEMKDDKYVCSSRLYTLVNDQLHHWKAEVTRYKTLTDSLQSDRSYLIRREKELELKKESADSAKASIDKAETRVEELELKFQNSIIEKNELEAKMEEAVQDSGRTDIKSEFNVMASALSKEMGMVEAQLNRWKDIAQEALSLRGEAETQKALLNRKTSEVKALGDKCGQQMAEIKSLKELIEKLQKEKSELQIFVDMLGQGSYDNRDLMEIQESERRACAQAEVLKHALDEHNLELRIKAANEAEAACQLRLSVAEAEIADLRAKLDTTEREVCELTEAIKIKDAEAEAYISEIELVSESVKTKQAVNTLLTEKQALAKQFQSVNASLESLRARISRSEEQMKAIMSEALNHCQEDRHLIVSLERAKWELSDVEKELKWVKSAIASSEKEYEQVQRKTADIQKELGSERNDKKKLEEELREWKDRVAEMTAETGEAAIQRLQEEIKDCKSILKCSVCFDRPKEVVIVKCYHLFCNQCIQRNLEIRHRKCPGCGTAFGQNDVRFVKI</sequence>
<comment type="pathway">
    <text evidence="3 14">Protein modification; protein ubiquitination.</text>
</comment>
<keyword evidence="12 14" id="KW-0539">Nucleus</keyword>
<dbReference type="PROSITE" id="PS50089">
    <property type="entry name" value="ZF_RING_2"/>
    <property type="match status" value="1"/>
</dbReference>
<feature type="coiled-coil region" evidence="15">
    <location>
        <begin position="683"/>
        <end position="717"/>
    </location>
</feature>
<comment type="similarity">
    <text evidence="4 14">Belongs to the BRE1 family.</text>
</comment>
<dbReference type="GO" id="GO:0061630">
    <property type="term" value="F:ubiquitin protein ligase activity"/>
    <property type="evidence" value="ECO:0007669"/>
    <property type="project" value="UniProtKB-EC"/>
</dbReference>
<dbReference type="PANTHER" id="PTHR23163:SF8">
    <property type="entry name" value="E3 UBIQUITIN-PROTEIN LIGASE BRE1-LIKE 2"/>
    <property type="match status" value="1"/>
</dbReference>
<keyword evidence="5 14" id="KW-0808">Transferase</keyword>
<evidence type="ECO:0000313" key="19">
    <source>
        <dbReference type="Proteomes" id="UP000596660"/>
    </source>
</evidence>
<feature type="coiled-coil region" evidence="15">
    <location>
        <begin position="422"/>
        <end position="470"/>
    </location>
</feature>
<dbReference type="InterPro" id="IPR013083">
    <property type="entry name" value="Znf_RING/FYVE/PHD"/>
</dbReference>
<reference evidence="18" key="2">
    <citation type="submission" date="2021-03" db="UniProtKB">
        <authorList>
            <consortium name="EnsemblPlants"/>
        </authorList>
    </citation>
    <scope>IDENTIFICATION</scope>
</reference>
<evidence type="ECO:0000256" key="13">
    <source>
        <dbReference type="PROSITE-ProRule" id="PRU00175"/>
    </source>
</evidence>
<dbReference type="GO" id="GO:0006325">
    <property type="term" value="P:chromatin organization"/>
    <property type="evidence" value="ECO:0007669"/>
    <property type="project" value="UniProtKB-KW"/>
</dbReference>
<dbReference type="PROSITE" id="PS00518">
    <property type="entry name" value="ZF_RING_1"/>
    <property type="match status" value="1"/>
</dbReference>
<dbReference type="EnsemblPlants" id="AUR62018970-RA">
    <property type="protein sequence ID" value="AUR62018970-RA:cds"/>
    <property type="gene ID" value="AUR62018970"/>
</dbReference>
<evidence type="ECO:0000259" key="17">
    <source>
        <dbReference type="PROSITE" id="PS50089"/>
    </source>
</evidence>
<dbReference type="InterPro" id="IPR017907">
    <property type="entry name" value="Znf_RING_CS"/>
</dbReference>
<evidence type="ECO:0000256" key="16">
    <source>
        <dbReference type="SAM" id="MobiDB-lite"/>
    </source>
</evidence>
<keyword evidence="19" id="KW-1185">Reference proteome</keyword>
<evidence type="ECO:0000256" key="1">
    <source>
        <dbReference type="ARBA" id="ARBA00000900"/>
    </source>
</evidence>
<organism evidence="18 19">
    <name type="scientific">Chenopodium quinoa</name>
    <name type="common">Quinoa</name>
    <dbReference type="NCBI Taxonomy" id="63459"/>
    <lineage>
        <taxon>Eukaryota</taxon>
        <taxon>Viridiplantae</taxon>
        <taxon>Streptophyta</taxon>
        <taxon>Embryophyta</taxon>
        <taxon>Tracheophyta</taxon>
        <taxon>Spermatophyta</taxon>
        <taxon>Magnoliopsida</taxon>
        <taxon>eudicotyledons</taxon>
        <taxon>Gunneridae</taxon>
        <taxon>Pentapetalae</taxon>
        <taxon>Caryophyllales</taxon>
        <taxon>Chenopodiaceae</taxon>
        <taxon>Chenopodioideae</taxon>
        <taxon>Atripliceae</taxon>
        <taxon>Chenopodium</taxon>
    </lineage>
</organism>
<dbReference type="GO" id="GO:0005634">
    <property type="term" value="C:nucleus"/>
    <property type="evidence" value="ECO:0007669"/>
    <property type="project" value="UniProtKB-SubCell"/>
</dbReference>
<keyword evidence="8 14" id="KW-0833">Ubl conjugation pathway</keyword>
<dbReference type="Gramene" id="AUR62018970-RA">
    <property type="protein sequence ID" value="AUR62018970-RA:cds"/>
    <property type="gene ID" value="AUR62018970"/>
</dbReference>
<keyword evidence="11 14" id="KW-0175">Coiled coil</keyword>
<evidence type="ECO:0000256" key="11">
    <source>
        <dbReference type="ARBA" id="ARBA00023054"/>
    </source>
</evidence>
<feature type="coiled-coil region" evidence="15">
    <location>
        <begin position="316"/>
        <end position="350"/>
    </location>
</feature>
<keyword evidence="9 14" id="KW-0862">Zinc</keyword>
<feature type="coiled-coil region" evidence="15">
    <location>
        <begin position="251"/>
        <end position="285"/>
    </location>
</feature>
<dbReference type="AlphaFoldDB" id="A0A803LUS6"/>
<keyword evidence="10 14" id="KW-0156">Chromatin regulator</keyword>
<evidence type="ECO:0000256" key="2">
    <source>
        <dbReference type="ARBA" id="ARBA00004123"/>
    </source>
</evidence>
<feature type="coiled-coil region" evidence="15">
    <location>
        <begin position="536"/>
        <end position="566"/>
    </location>
</feature>
<comment type="catalytic activity">
    <reaction evidence="1 14">
        <text>S-ubiquitinyl-[E2 ubiquitin-conjugating enzyme]-L-cysteine + [acceptor protein]-L-lysine = [E2 ubiquitin-conjugating enzyme]-L-cysteine + N(6)-ubiquitinyl-[acceptor protein]-L-lysine.</text>
        <dbReference type="EC" id="2.3.2.27"/>
    </reaction>
</comment>
<keyword evidence="6 14" id="KW-0479">Metal-binding</keyword>